<reference evidence="1 2" key="1">
    <citation type="submission" date="2019-04" db="EMBL/GenBank/DDBJ databases">
        <title>Annotation for the trematode Fasciola gigantica.</title>
        <authorList>
            <person name="Choi Y.-J."/>
        </authorList>
    </citation>
    <scope>NUCLEOTIDE SEQUENCE [LARGE SCALE GENOMIC DNA]</scope>
    <source>
        <strain evidence="1">Uganda_cow_1</strain>
    </source>
</reference>
<protein>
    <submittedName>
        <fullName evidence="1">Uncharacterized protein</fullName>
    </submittedName>
</protein>
<accession>A0A504YM80</accession>
<name>A0A504YM80_FASGI</name>
<keyword evidence="2" id="KW-1185">Reference proteome</keyword>
<sequence length="89" mass="10199">MVTQGAATDMHVAAASKAMIQRDVWKAIVIHDVFYSFQNPPEKITDEELEIYRREIELKSHPKPTVELERRGMLVPRDTQHNLCLLGIA</sequence>
<dbReference type="OrthoDB" id="3238794at2759"/>
<dbReference type="AlphaFoldDB" id="A0A504YM80"/>
<evidence type="ECO:0000313" key="1">
    <source>
        <dbReference type="EMBL" id="TPP62992.1"/>
    </source>
</evidence>
<proteinExistence type="predicted"/>
<organism evidence="1 2">
    <name type="scientific">Fasciola gigantica</name>
    <name type="common">Giant liver fluke</name>
    <dbReference type="NCBI Taxonomy" id="46835"/>
    <lineage>
        <taxon>Eukaryota</taxon>
        <taxon>Metazoa</taxon>
        <taxon>Spiralia</taxon>
        <taxon>Lophotrochozoa</taxon>
        <taxon>Platyhelminthes</taxon>
        <taxon>Trematoda</taxon>
        <taxon>Digenea</taxon>
        <taxon>Plagiorchiida</taxon>
        <taxon>Echinostomata</taxon>
        <taxon>Echinostomatoidea</taxon>
        <taxon>Fasciolidae</taxon>
        <taxon>Fasciola</taxon>
    </lineage>
</organism>
<dbReference type="STRING" id="46835.A0A504YM80"/>
<gene>
    <name evidence="1" type="ORF">FGIG_10560</name>
</gene>
<dbReference type="EMBL" id="SUNJ01006210">
    <property type="protein sequence ID" value="TPP62992.1"/>
    <property type="molecule type" value="Genomic_DNA"/>
</dbReference>
<evidence type="ECO:0000313" key="2">
    <source>
        <dbReference type="Proteomes" id="UP000316759"/>
    </source>
</evidence>
<dbReference type="Proteomes" id="UP000316759">
    <property type="component" value="Unassembled WGS sequence"/>
</dbReference>
<comment type="caution">
    <text evidence="1">The sequence shown here is derived from an EMBL/GenBank/DDBJ whole genome shotgun (WGS) entry which is preliminary data.</text>
</comment>